<dbReference type="eggNOG" id="KOG4683">
    <property type="taxonomic scope" value="Eukaryota"/>
</dbReference>
<evidence type="ECO:0000313" key="2">
    <source>
        <dbReference type="EMBL" id="EDO47163.1"/>
    </source>
</evidence>
<proteinExistence type="predicted"/>
<keyword evidence="1" id="KW-0812">Transmembrane</keyword>
<evidence type="ECO:0000256" key="1">
    <source>
        <dbReference type="SAM" id="Phobius"/>
    </source>
</evidence>
<dbReference type="EMBL" id="DS469521">
    <property type="protein sequence ID" value="EDO47163.1"/>
    <property type="molecule type" value="Genomic_DNA"/>
</dbReference>
<dbReference type="STRING" id="45351.A7RMU9"/>
<keyword evidence="1" id="KW-0472">Membrane</keyword>
<dbReference type="Proteomes" id="UP000001593">
    <property type="component" value="Unassembled WGS sequence"/>
</dbReference>
<evidence type="ECO:0000313" key="3">
    <source>
        <dbReference type="Proteomes" id="UP000001593"/>
    </source>
</evidence>
<dbReference type="PANTHER" id="PTHR31061:SF24">
    <property type="entry name" value="LD22376P"/>
    <property type="match status" value="1"/>
</dbReference>
<sequence>RLKSLDTFRGISLTVMIFVNFGGGGYYFFAHSIWNGLTVADLVFPWFMWIMGVSMVLSFRVLRRKQISTYRIIIKITKRTLLLFALGLFTSNNLTNYRIPGVLQRFAACYFVVAVIQVLAGPSVEDSQPRGSWWDGIRDVVSLWAQWLLMFAFLIIYVVVTYATELHGCPRGYTGPGGISDNSSAFNCTGGMASHVDSWLLGKHVYQRGTFKDMYRTTVAHDPEGVMGTLTSIFIVFLGVQAGHTLFTFSHHRQRLVRWFVWAVLLGVIAIGLSGGTQNDGVIPINKNLWSISFVLATGSMAFLLLSFCYVTIEVWELWNGAPFIYPGMNSILVYCGHEWLGKHFPFSWDLDPYYTHADKLFMNIVGTSCWVAIAYYLHWIEFFLKI</sequence>
<feature type="transmembrane region" description="Helical" evidence="1">
    <location>
        <begin position="226"/>
        <end position="247"/>
    </location>
</feature>
<protein>
    <recommendedName>
        <fullName evidence="4">Heparan-alpha-glucosaminide N-acetyltransferase</fullName>
    </recommendedName>
</protein>
<evidence type="ECO:0008006" key="4">
    <source>
        <dbReference type="Google" id="ProtNLM"/>
    </source>
</evidence>
<feature type="transmembrane region" description="Helical" evidence="1">
    <location>
        <begin position="324"/>
        <end position="341"/>
    </location>
</feature>
<feature type="transmembrane region" description="Helical" evidence="1">
    <location>
        <begin position="12"/>
        <end position="30"/>
    </location>
</feature>
<gene>
    <name evidence="2" type="ORF">NEMVEDRAFT_v1g87128</name>
</gene>
<feature type="non-terminal residue" evidence="2">
    <location>
        <position position="1"/>
    </location>
</feature>
<reference evidence="2 3" key="1">
    <citation type="journal article" date="2007" name="Science">
        <title>Sea anemone genome reveals ancestral eumetazoan gene repertoire and genomic organization.</title>
        <authorList>
            <person name="Putnam N.H."/>
            <person name="Srivastava M."/>
            <person name="Hellsten U."/>
            <person name="Dirks B."/>
            <person name="Chapman J."/>
            <person name="Salamov A."/>
            <person name="Terry A."/>
            <person name="Shapiro H."/>
            <person name="Lindquist E."/>
            <person name="Kapitonov V.V."/>
            <person name="Jurka J."/>
            <person name="Genikhovich G."/>
            <person name="Grigoriev I.V."/>
            <person name="Lucas S.M."/>
            <person name="Steele R.E."/>
            <person name="Finnerty J.R."/>
            <person name="Technau U."/>
            <person name="Martindale M.Q."/>
            <person name="Rokhsar D.S."/>
        </authorList>
    </citation>
    <scope>NUCLEOTIDE SEQUENCE [LARGE SCALE GENOMIC DNA]</scope>
    <source>
        <strain evidence="3">CH2 X CH6</strain>
    </source>
</reference>
<feature type="transmembrane region" description="Helical" evidence="1">
    <location>
        <begin position="42"/>
        <end position="60"/>
    </location>
</feature>
<dbReference type="PhylomeDB" id="A7RMU9"/>
<feature type="transmembrane region" description="Helical" evidence="1">
    <location>
        <begin position="361"/>
        <end position="381"/>
    </location>
</feature>
<feature type="transmembrane region" description="Helical" evidence="1">
    <location>
        <begin position="141"/>
        <end position="163"/>
    </location>
</feature>
<keyword evidence="3" id="KW-1185">Reference proteome</keyword>
<dbReference type="AlphaFoldDB" id="A7RMU9"/>
<dbReference type="HOGENOM" id="CLU_029171_3_0_1"/>
<dbReference type="InParanoid" id="A7RMU9"/>
<feature type="transmembrane region" description="Helical" evidence="1">
    <location>
        <begin position="289"/>
        <end position="312"/>
    </location>
</feature>
<keyword evidence="1" id="KW-1133">Transmembrane helix</keyword>
<name>A7RMU9_NEMVE</name>
<dbReference type="PANTHER" id="PTHR31061">
    <property type="entry name" value="LD22376P"/>
    <property type="match status" value="1"/>
</dbReference>
<organism evidence="2 3">
    <name type="scientific">Nematostella vectensis</name>
    <name type="common">Starlet sea anemone</name>
    <dbReference type="NCBI Taxonomy" id="45351"/>
    <lineage>
        <taxon>Eukaryota</taxon>
        <taxon>Metazoa</taxon>
        <taxon>Cnidaria</taxon>
        <taxon>Anthozoa</taxon>
        <taxon>Hexacorallia</taxon>
        <taxon>Actiniaria</taxon>
        <taxon>Edwardsiidae</taxon>
        <taxon>Nematostella</taxon>
    </lineage>
</organism>
<dbReference type="OMA" id="SKQCSIN"/>
<accession>A7RMU9</accession>
<feature type="transmembrane region" description="Helical" evidence="1">
    <location>
        <begin position="259"/>
        <end position="277"/>
    </location>
</feature>